<feature type="domain" description="EGF-like" evidence="6">
    <location>
        <begin position="189"/>
        <end position="225"/>
    </location>
</feature>
<gene>
    <name evidence="7" type="ORF">BpHYR1_006047</name>
</gene>
<evidence type="ECO:0000256" key="1">
    <source>
        <dbReference type="ARBA" id="ARBA00022536"/>
    </source>
</evidence>
<evidence type="ECO:0000256" key="2">
    <source>
        <dbReference type="ARBA" id="ARBA00022729"/>
    </source>
</evidence>
<sequence>MQTTKPSSIDTLIPAVIDTVAASQELSTFTSQEIQSSSDEQDKSFHSTHVQGIYPETSHASFGPFTEINSEINMVTTIQHHSKEDFSFSNLLPSELIEVLKKNYDMNDCMNNCSGNGLCKFKDKSLFVCECFNNFAVSSCQINTLPCASNPCLNNGTYVNNLANKTFICHCQQDNNGNYLYFGKNCQNKVDVCANETCSKNGVCYDVNDKAKCKCFSSYSGEKCNIESDESKTRKVIIKTSTIIAIIVLVLFFLILILSDLSSLFCEKKSEKKRYVVQKLIYIN</sequence>
<organism evidence="7 8">
    <name type="scientific">Brachionus plicatilis</name>
    <name type="common">Marine rotifer</name>
    <name type="synonym">Brachionus muelleri</name>
    <dbReference type="NCBI Taxonomy" id="10195"/>
    <lineage>
        <taxon>Eukaryota</taxon>
        <taxon>Metazoa</taxon>
        <taxon>Spiralia</taxon>
        <taxon>Gnathifera</taxon>
        <taxon>Rotifera</taxon>
        <taxon>Eurotatoria</taxon>
        <taxon>Monogononta</taxon>
        <taxon>Pseudotrocha</taxon>
        <taxon>Ploima</taxon>
        <taxon>Brachionidae</taxon>
        <taxon>Brachionus</taxon>
    </lineage>
</organism>
<keyword evidence="5" id="KW-0812">Transmembrane</keyword>
<dbReference type="PROSITE" id="PS50026">
    <property type="entry name" value="EGF_3"/>
    <property type="match status" value="3"/>
</dbReference>
<dbReference type="InterPro" id="IPR000742">
    <property type="entry name" value="EGF"/>
</dbReference>
<proteinExistence type="predicted"/>
<evidence type="ECO:0000313" key="7">
    <source>
        <dbReference type="EMBL" id="RNA11980.1"/>
    </source>
</evidence>
<evidence type="ECO:0000313" key="8">
    <source>
        <dbReference type="Proteomes" id="UP000276133"/>
    </source>
</evidence>
<protein>
    <submittedName>
        <fullName evidence="7">Protocadherin Fat 1 isoform X1</fullName>
    </submittedName>
</protein>
<dbReference type="PANTHER" id="PTHR12916:SF4">
    <property type="entry name" value="UNINFLATABLE, ISOFORM C"/>
    <property type="match status" value="1"/>
</dbReference>
<comment type="caution">
    <text evidence="7">The sequence shown here is derived from an EMBL/GenBank/DDBJ whole genome shotgun (WGS) entry which is preliminary data.</text>
</comment>
<dbReference type="Proteomes" id="UP000276133">
    <property type="component" value="Unassembled WGS sequence"/>
</dbReference>
<dbReference type="SMART" id="SM00181">
    <property type="entry name" value="EGF"/>
    <property type="match status" value="3"/>
</dbReference>
<dbReference type="SUPFAM" id="SSF57196">
    <property type="entry name" value="EGF/Laminin"/>
    <property type="match status" value="2"/>
</dbReference>
<reference evidence="7 8" key="1">
    <citation type="journal article" date="2018" name="Sci. Rep.">
        <title>Genomic signatures of local adaptation to the degree of environmental predictability in rotifers.</title>
        <authorList>
            <person name="Franch-Gras L."/>
            <person name="Hahn C."/>
            <person name="Garcia-Roger E.M."/>
            <person name="Carmona M.J."/>
            <person name="Serra M."/>
            <person name="Gomez A."/>
        </authorList>
    </citation>
    <scope>NUCLEOTIDE SEQUENCE [LARGE SCALE GENOMIC DNA]</scope>
    <source>
        <strain evidence="7">HYR1</strain>
    </source>
</reference>
<dbReference type="Gene3D" id="2.10.25.10">
    <property type="entry name" value="Laminin"/>
    <property type="match status" value="2"/>
</dbReference>
<feature type="transmembrane region" description="Helical" evidence="5">
    <location>
        <begin position="243"/>
        <end position="265"/>
    </location>
</feature>
<feature type="disulfide bond" evidence="4">
    <location>
        <begin position="109"/>
        <end position="119"/>
    </location>
</feature>
<dbReference type="EMBL" id="REGN01005795">
    <property type="protein sequence ID" value="RNA11980.1"/>
    <property type="molecule type" value="Genomic_DNA"/>
</dbReference>
<dbReference type="PANTHER" id="PTHR12916">
    <property type="entry name" value="CYTOCHROME C OXIDASE POLYPEPTIDE VIC-2"/>
    <property type="match status" value="1"/>
</dbReference>
<dbReference type="STRING" id="10195.A0A3M7QL03"/>
<keyword evidence="1 4" id="KW-0245">EGF-like domain</keyword>
<evidence type="ECO:0000256" key="4">
    <source>
        <dbReference type="PROSITE-ProRule" id="PRU00076"/>
    </source>
</evidence>
<dbReference type="AlphaFoldDB" id="A0A3M7QL03"/>
<feature type="domain" description="EGF-like" evidence="6">
    <location>
        <begin position="105"/>
        <end position="141"/>
    </location>
</feature>
<name>A0A3M7QL03_BRAPC</name>
<keyword evidence="5" id="KW-1133">Transmembrane helix</keyword>
<feature type="disulfide bond" evidence="4">
    <location>
        <begin position="131"/>
        <end position="140"/>
    </location>
</feature>
<keyword evidence="2" id="KW-0732">Signal</keyword>
<feature type="disulfide bond" evidence="4">
    <location>
        <begin position="215"/>
        <end position="224"/>
    </location>
</feature>
<evidence type="ECO:0000256" key="5">
    <source>
        <dbReference type="SAM" id="Phobius"/>
    </source>
</evidence>
<keyword evidence="3" id="KW-0677">Repeat</keyword>
<evidence type="ECO:0000256" key="3">
    <source>
        <dbReference type="ARBA" id="ARBA00022737"/>
    </source>
</evidence>
<keyword evidence="4" id="KW-1015">Disulfide bond</keyword>
<comment type="caution">
    <text evidence="4">Lacks conserved residue(s) required for the propagation of feature annotation.</text>
</comment>
<evidence type="ECO:0000259" key="6">
    <source>
        <dbReference type="PROSITE" id="PS50026"/>
    </source>
</evidence>
<dbReference type="PROSITE" id="PS00022">
    <property type="entry name" value="EGF_1"/>
    <property type="match status" value="1"/>
</dbReference>
<dbReference type="OrthoDB" id="10046852at2759"/>
<feature type="domain" description="EGF-like" evidence="6">
    <location>
        <begin position="143"/>
        <end position="187"/>
    </location>
</feature>
<keyword evidence="5" id="KW-0472">Membrane</keyword>
<keyword evidence="8" id="KW-1185">Reference proteome</keyword>
<accession>A0A3M7QL03</accession>
<feature type="disulfide bond" evidence="4">
    <location>
        <begin position="152"/>
        <end position="169"/>
    </location>
</feature>